<dbReference type="GO" id="GO:0005524">
    <property type="term" value="F:ATP binding"/>
    <property type="evidence" value="ECO:0007669"/>
    <property type="project" value="UniProtKB-KW"/>
</dbReference>
<dbReference type="GO" id="GO:0015658">
    <property type="term" value="F:branched-chain amino acid transmembrane transporter activity"/>
    <property type="evidence" value="ECO:0007669"/>
    <property type="project" value="TreeGrafter"/>
</dbReference>
<keyword evidence="2" id="KW-0813">Transport</keyword>
<dbReference type="GO" id="GO:0015807">
    <property type="term" value="P:L-amino acid transport"/>
    <property type="evidence" value="ECO:0007669"/>
    <property type="project" value="TreeGrafter"/>
</dbReference>
<dbReference type="Gene3D" id="3.40.50.300">
    <property type="entry name" value="P-loop containing nucleotide triphosphate hydrolases"/>
    <property type="match status" value="1"/>
</dbReference>
<dbReference type="EMBL" id="RQXX01000002">
    <property type="protein sequence ID" value="RVV98871.1"/>
    <property type="molecule type" value="Genomic_DNA"/>
</dbReference>
<organism evidence="7 8">
    <name type="scientific">Mesobaculum littorinae</name>
    <dbReference type="NCBI Taxonomy" id="2486419"/>
    <lineage>
        <taxon>Bacteria</taxon>
        <taxon>Pseudomonadati</taxon>
        <taxon>Pseudomonadota</taxon>
        <taxon>Alphaproteobacteria</taxon>
        <taxon>Rhodobacterales</taxon>
        <taxon>Roseobacteraceae</taxon>
        <taxon>Mesobaculum</taxon>
    </lineage>
</organism>
<dbReference type="PROSITE" id="PS00211">
    <property type="entry name" value="ABC_TRANSPORTER_1"/>
    <property type="match status" value="1"/>
</dbReference>
<feature type="domain" description="ABC transporter" evidence="6">
    <location>
        <begin position="6"/>
        <end position="232"/>
    </location>
</feature>
<evidence type="ECO:0000313" key="8">
    <source>
        <dbReference type="Proteomes" id="UP000285908"/>
    </source>
</evidence>
<name>A0A438AJA8_9RHOB</name>
<dbReference type="PROSITE" id="PS50893">
    <property type="entry name" value="ABC_TRANSPORTER_2"/>
    <property type="match status" value="1"/>
</dbReference>
<comment type="caution">
    <text evidence="7">The sequence shown here is derived from an EMBL/GenBank/DDBJ whole genome shotgun (WGS) entry which is preliminary data.</text>
</comment>
<dbReference type="InterPro" id="IPR017871">
    <property type="entry name" value="ABC_transporter-like_CS"/>
</dbReference>
<comment type="similarity">
    <text evidence="1">Belongs to the ABC transporter superfamily.</text>
</comment>
<dbReference type="SUPFAM" id="SSF52540">
    <property type="entry name" value="P-loop containing nucleoside triphosphate hydrolases"/>
    <property type="match status" value="1"/>
</dbReference>
<dbReference type="AlphaFoldDB" id="A0A438AJA8"/>
<dbReference type="PANTHER" id="PTHR43820:SF2">
    <property type="entry name" value="ABC TRANSPORTER ATP-BINDING PROTEIN"/>
    <property type="match status" value="1"/>
</dbReference>
<dbReference type="Pfam" id="PF00005">
    <property type="entry name" value="ABC_tran"/>
    <property type="match status" value="1"/>
</dbReference>
<dbReference type="RefSeq" id="WP_127906105.1">
    <property type="nucleotide sequence ID" value="NZ_RQXX01000002.1"/>
</dbReference>
<dbReference type="InterPro" id="IPR003439">
    <property type="entry name" value="ABC_transporter-like_ATP-bd"/>
</dbReference>
<evidence type="ECO:0000256" key="3">
    <source>
        <dbReference type="ARBA" id="ARBA00022741"/>
    </source>
</evidence>
<dbReference type="InterPro" id="IPR003593">
    <property type="entry name" value="AAA+_ATPase"/>
</dbReference>
<evidence type="ECO:0000313" key="7">
    <source>
        <dbReference type="EMBL" id="RVV98871.1"/>
    </source>
</evidence>
<dbReference type="PANTHER" id="PTHR43820">
    <property type="entry name" value="HIGH-AFFINITY BRANCHED-CHAIN AMINO ACID TRANSPORT ATP-BINDING PROTEIN LIVF"/>
    <property type="match status" value="1"/>
</dbReference>
<reference evidence="7 8" key="1">
    <citation type="submission" date="2018-11" db="EMBL/GenBank/DDBJ databases">
        <title>Mesobaculum littorinae gen. nov., sp. nov., isolated from Littorina scabra that represents a novel genus of the order Rhodobacteraceae.</title>
        <authorList>
            <person name="Li F."/>
        </authorList>
    </citation>
    <scope>NUCLEOTIDE SEQUENCE [LARGE SCALE GENOMIC DNA]</scope>
    <source>
        <strain evidence="7 8">M0103</strain>
    </source>
</reference>
<dbReference type="InterPro" id="IPR052156">
    <property type="entry name" value="BCAA_Transport_ATP-bd_LivF"/>
</dbReference>
<keyword evidence="4 7" id="KW-0067">ATP-binding</keyword>
<protein>
    <submittedName>
        <fullName evidence="7">ABC transporter ATP-binding protein</fullName>
    </submittedName>
</protein>
<keyword evidence="3" id="KW-0547">Nucleotide-binding</keyword>
<evidence type="ECO:0000256" key="2">
    <source>
        <dbReference type="ARBA" id="ARBA00022448"/>
    </source>
</evidence>
<dbReference type="GO" id="GO:0016887">
    <property type="term" value="F:ATP hydrolysis activity"/>
    <property type="evidence" value="ECO:0007669"/>
    <property type="project" value="InterPro"/>
</dbReference>
<dbReference type="OrthoDB" id="9806149at2"/>
<keyword evidence="5" id="KW-0029">Amino-acid transport</keyword>
<proteinExistence type="inferred from homology"/>
<dbReference type="CDD" id="cd03224">
    <property type="entry name" value="ABC_TM1139_LivF_branched"/>
    <property type="match status" value="1"/>
</dbReference>
<evidence type="ECO:0000256" key="5">
    <source>
        <dbReference type="ARBA" id="ARBA00022970"/>
    </source>
</evidence>
<gene>
    <name evidence="7" type="ORF">EKE94_08245</name>
</gene>
<accession>A0A438AJA8</accession>
<sequence length="240" mass="25627">MADPVLSLRGVTAGYGPTHVLRDIDLDLGRGERLAVIGRNGAGKTTLLATIMGLSTLHAGKIELRGRGIARLAPFRRNALGLGLVPQTRDIFPSLSVEENLIAAQRGDATLEEAYALFPRLKERRRNGGVQLSGGEQQMLAIARTLMTRPDVILLDEPLEGLAPVICAMLMQSFEDLAKDGTRSVVLVEQHARAALAFADRAILMSNGAIVHSGPAAELADRPDLLHRHVGVGQTPKGDA</sequence>
<evidence type="ECO:0000256" key="1">
    <source>
        <dbReference type="ARBA" id="ARBA00005417"/>
    </source>
</evidence>
<evidence type="ECO:0000256" key="4">
    <source>
        <dbReference type="ARBA" id="ARBA00022840"/>
    </source>
</evidence>
<dbReference type="InterPro" id="IPR027417">
    <property type="entry name" value="P-loop_NTPase"/>
</dbReference>
<dbReference type="SMART" id="SM00382">
    <property type="entry name" value="AAA"/>
    <property type="match status" value="1"/>
</dbReference>
<dbReference type="Proteomes" id="UP000285908">
    <property type="component" value="Unassembled WGS sequence"/>
</dbReference>
<evidence type="ECO:0000259" key="6">
    <source>
        <dbReference type="PROSITE" id="PS50893"/>
    </source>
</evidence>
<keyword evidence="8" id="KW-1185">Reference proteome</keyword>